<reference evidence="3 4" key="1">
    <citation type="submission" date="2023-08" db="EMBL/GenBank/DDBJ databases">
        <title>Black Yeasts Isolated from many extreme environments.</title>
        <authorList>
            <person name="Coleine C."/>
            <person name="Stajich J.E."/>
            <person name="Selbmann L."/>
        </authorList>
    </citation>
    <scope>NUCLEOTIDE SEQUENCE [LARGE SCALE GENOMIC DNA]</scope>
    <source>
        <strain evidence="3 4">CCFEE 6328</strain>
    </source>
</reference>
<name>A0ABR0IWT2_9EURO</name>
<keyword evidence="2" id="KW-0812">Transmembrane</keyword>
<keyword evidence="4" id="KW-1185">Reference proteome</keyword>
<evidence type="ECO:0000256" key="1">
    <source>
        <dbReference type="SAM" id="MobiDB-lite"/>
    </source>
</evidence>
<proteinExistence type="predicted"/>
<evidence type="ECO:0000313" key="4">
    <source>
        <dbReference type="Proteomes" id="UP001345691"/>
    </source>
</evidence>
<feature type="transmembrane region" description="Helical" evidence="2">
    <location>
        <begin position="20"/>
        <end position="39"/>
    </location>
</feature>
<organism evidence="3 4">
    <name type="scientific">Exophiala sideris</name>
    <dbReference type="NCBI Taxonomy" id="1016849"/>
    <lineage>
        <taxon>Eukaryota</taxon>
        <taxon>Fungi</taxon>
        <taxon>Dikarya</taxon>
        <taxon>Ascomycota</taxon>
        <taxon>Pezizomycotina</taxon>
        <taxon>Eurotiomycetes</taxon>
        <taxon>Chaetothyriomycetidae</taxon>
        <taxon>Chaetothyriales</taxon>
        <taxon>Herpotrichiellaceae</taxon>
        <taxon>Exophiala</taxon>
    </lineage>
</organism>
<sequence length="639" mass="71549">MTNTTQYANGWVPDPNGRGTWQILYSCVFTLFICVYSAIHINIPARGEPKNAQFWRKVKWAFIAIFAPEVVLYSAWQQYYIASRFCRDLYNIQLEQAGLPAMKPVSWWSKLIRLFFDVRPHEPNRKRQPFSEPTDPPATSKGDLSSSLGRPTKLSLTYGFYVVMGGLVVDVGDVYDNVPWATLTPAGVLHFATKIGWERFSVGDQTIRDKSKADILAKVLVILQVSRSLFQCITRQASGYPLTVLEVHILVHAACAMLMYALWFRKPLDVGDPSSVDMSSAAENVALSLMRSSGTAFRPFTALESQTQFETSNVGAVRQVFMELLFSPLRALRRRPKHASEADFLIFDMDCLHAVQERPSDSEDQVVSVLDNLADGQRVQGRKSACVGDLGQPRKTGQVAAAPSPTLMNPVDLESQSHRGVVGQDATFHRQSLVDDEPATVLVTGQTLTSGIGPGVVQTTSNETLSFSLRTRLARVTGLNRLAPSRLEIHEIDALLNPLLGWPLGLPKFPSFFLDHKVAICLSQKDLLRWRLAGFAIAREARINSSMLARFDQRGAITFSPELWRNSRGNEHYRPHRRLQPLSEKSWPYPPDLIGSLGDFILRSPNLSREPIWVLLDTDTYYYSSANGEAERASRLLYS</sequence>
<keyword evidence="2" id="KW-0472">Membrane</keyword>
<dbReference type="PANTHER" id="PTHR35043">
    <property type="entry name" value="TRANSCRIPTION FACTOR DOMAIN-CONTAINING PROTEIN"/>
    <property type="match status" value="1"/>
</dbReference>
<gene>
    <name evidence="3" type="ORF">LTR69_011054</name>
</gene>
<feature type="transmembrane region" description="Helical" evidence="2">
    <location>
        <begin position="60"/>
        <end position="76"/>
    </location>
</feature>
<accession>A0ABR0IWT2</accession>
<evidence type="ECO:0000256" key="2">
    <source>
        <dbReference type="SAM" id="Phobius"/>
    </source>
</evidence>
<comment type="caution">
    <text evidence="3">The sequence shown here is derived from an EMBL/GenBank/DDBJ whole genome shotgun (WGS) entry which is preliminary data.</text>
</comment>
<feature type="region of interest" description="Disordered" evidence="1">
    <location>
        <begin position="124"/>
        <end position="148"/>
    </location>
</feature>
<evidence type="ECO:0000313" key="3">
    <source>
        <dbReference type="EMBL" id="KAK5049269.1"/>
    </source>
</evidence>
<dbReference type="EMBL" id="JAVRRF010000045">
    <property type="protein sequence ID" value="KAK5049269.1"/>
    <property type="molecule type" value="Genomic_DNA"/>
</dbReference>
<keyword evidence="2" id="KW-1133">Transmembrane helix</keyword>
<protein>
    <submittedName>
        <fullName evidence="3">Uncharacterized protein</fullName>
    </submittedName>
</protein>
<dbReference type="PANTHER" id="PTHR35043:SF7">
    <property type="entry name" value="TRANSCRIPTION FACTOR DOMAIN-CONTAINING PROTEIN"/>
    <property type="match status" value="1"/>
</dbReference>
<dbReference type="Proteomes" id="UP001345691">
    <property type="component" value="Unassembled WGS sequence"/>
</dbReference>